<reference evidence="3 4" key="1">
    <citation type="submission" date="2020-02" db="EMBL/GenBank/DDBJ databases">
        <title>Bacillus aquiflavi sp. nov., isolated from yellow water of strong flavor Chinese baijiu in Yibin region of China.</title>
        <authorList>
            <person name="Xie J."/>
        </authorList>
    </citation>
    <scope>NUCLEOTIDE SEQUENCE [LARGE SCALE GENOMIC DNA]</scope>
    <source>
        <strain evidence="3 4">3H-10</strain>
    </source>
</reference>
<evidence type="ECO:0000313" key="2">
    <source>
        <dbReference type="EMBL" id="MBA4538190.1"/>
    </source>
</evidence>
<organism evidence="3 4">
    <name type="scientific">Bacillus aquiflavi</name>
    <dbReference type="NCBI Taxonomy" id="2672567"/>
    <lineage>
        <taxon>Bacteria</taxon>
        <taxon>Bacillati</taxon>
        <taxon>Bacillota</taxon>
        <taxon>Bacilli</taxon>
        <taxon>Bacillales</taxon>
        <taxon>Bacillaceae</taxon>
        <taxon>Bacillus</taxon>
    </lineage>
</organism>
<keyword evidence="1" id="KW-0175">Coiled coil</keyword>
<keyword evidence="4" id="KW-1185">Reference proteome</keyword>
<dbReference type="EMBL" id="JACEIO010000037">
    <property type="protein sequence ID" value="MBA4538190.1"/>
    <property type="molecule type" value="Genomic_DNA"/>
</dbReference>
<evidence type="ECO:0000313" key="3">
    <source>
        <dbReference type="EMBL" id="NEY82509.1"/>
    </source>
</evidence>
<evidence type="ECO:0000256" key="1">
    <source>
        <dbReference type="SAM" id="Coils"/>
    </source>
</evidence>
<gene>
    <name evidence="3" type="ORF">G4D64_13585</name>
    <name evidence="2" type="ORF">H1Z61_13860</name>
</gene>
<dbReference type="EMBL" id="JAAIWN010000037">
    <property type="protein sequence ID" value="NEY82509.1"/>
    <property type="molecule type" value="Genomic_DNA"/>
</dbReference>
<name>A0A6B3VWR1_9BACI</name>
<dbReference type="RefSeq" id="WP_163242916.1">
    <property type="nucleotide sequence ID" value="NZ_JAAIWN010000037.1"/>
</dbReference>
<feature type="coiled-coil region" evidence="1">
    <location>
        <begin position="40"/>
        <end position="67"/>
    </location>
</feature>
<dbReference type="AlphaFoldDB" id="A0A6B3VWR1"/>
<proteinExistence type="predicted"/>
<evidence type="ECO:0000313" key="5">
    <source>
        <dbReference type="Proteomes" id="UP000570010"/>
    </source>
</evidence>
<dbReference type="Proteomes" id="UP000570010">
    <property type="component" value="Unassembled WGS sequence"/>
</dbReference>
<reference evidence="2 5" key="2">
    <citation type="submission" date="2020-07" db="EMBL/GenBank/DDBJ databases">
        <authorList>
            <person name="Feng H."/>
        </authorList>
    </citation>
    <scope>NUCLEOTIDE SEQUENCE [LARGE SCALE GENOMIC DNA]</scope>
    <source>
        <strain evidence="5">s-12</strain>
        <strain evidence="2">S-12</strain>
    </source>
</reference>
<protein>
    <submittedName>
        <fullName evidence="3">Uncharacterized protein</fullName>
    </submittedName>
</protein>
<evidence type="ECO:0000313" key="4">
    <source>
        <dbReference type="Proteomes" id="UP000472971"/>
    </source>
</evidence>
<dbReference type="Proteomes" id="UP000472971">
    <property type="component" value="Unassembled WGS sequence"/>
</dbReference>
<accession>A0A6B3VWR1</accession>
<comment type="caution">
    <text evidence="3">The sequence shown here is derived from an EMBL/GenBank/DDBJ whole genome shotgun (WGS) entry which is preliminary data.</text>
</comment>
<sequence>MRDILCVILLFHMYKHALVKMKDSLDQVSTAIQTNQGKSVEAWDQKINRSQEKIKKYETQINDLLSLFENYVADTTVYISPIARNAMMRVDRNDIWINLTQIESGITRNVTKALNQSYETPSSILSLFDDPTEAEKEASKINRRNMEKIQANIKSTRNKLQNKMDDLWELYDMKVKKFENVDDAYHDRAAKMKGKYTNFFEGVGDVVENITQGATDLIKGLANGIVGMVTGLVTVVEDAGVVILSGVIPDVIEPPKLKEKADQTIDTHTGCDTIYPRPYSYSGICRTGCDRFG</sequence>